<keyword evidence="5" id="KW-1185">Reference proteome</keyword>
<feature type="transmembrane region" description="Helical" evidence="3">
    <location>
        <begin position="376"/>
        <end position="402"/>
    </location>
</feature>
<dbReference type="PROSITE" id="PS00616">
    <property type="entry name" value="HIS_ACID_PHOSPHAT_1"/>
    <property type="match status" value="1"/>
</dbReference>
<dbReference type="CDD" id="cd07061">
    <property type="entry name" value="HP_HAP_like"/>
    <property type="match status" value="1"/>
</dbReference>
<dbReference type="STRING" id="6265.A0A0B2V4F9"/>
<evidence type="ECO:0000256" key="3">
    <source>
        <dbReference type="SAM" id="Phobius"/>
    </source>
</evidence>
<dbReference type="EMBL" id="JPKZ01002528">
    <property type="protein sequence ID" value="KHN76337.1"/>
    <property type="molecule type" value="Genomic_DNA"/>
</dbReference>
<dbReference type="Gene3D" id="3.40.50.1240">
    <property type="entry name" value="Phosphoglycerate mutase-like"/>
    <property type="match status" value="1"/>
</dbReference>
<evidence type="ECO:0000313" key="5">
    <source>
        <dbReference type="Proteomes" id="UP000031036"/>
    </source>
</evidence>
<keyword evidence="3" id="KW-1133">Transmembrane helix</keyword>
<comment type="caution">
    <text evidence="4">The sequence shown here is derived from an EMBL/GenBank/DDBJ whole genome shotgun (WGS) entry which is preliminary data.</text>
</comment>
<accession>A0A0B2V4F9</accession>
<dbReference type="InterPro" id="IPR050645">
    <property type="entry name" value="Histidine_acid_phosphatase"/>
</dbReference>
<keyword evidence="3" id="KW-0472">Membrane</keyword>
<reference evidence="4 5" key="1">
    <citation type="submission" date="2014-11" db="EMBL/GenBank/DDBJ databases">
        <title>Genetic blueprint of the zoonotic pathogen Toxocara canis.</title>
        <authorList>
            <person name="Zhu X.-Q."/>
            <person name="Korhonen P.K."/>
            <person name="Cai H."/>
            <person name="Young N.D."/>
            <person name="Nejsum P."/>
            <person name="von Samson-Himmelstjerna G."/>
            <person name="Boag P.R."/>
            <person name="Tan P."/>
            <person name="Li Q."/>
            <person name="Min J."/>
            <person name="Yang Y."/>
            <person name="Wang X."/>
            <person name="Fang X."/>
            <person name="Hall R.S."/>
            <person name="Hofmann A."/>
            <person name="Sternberg P.W."/>
            <person name="Jex A.R."/>
            <person name="Gasser R.B."/>
        </authorList>
    </citation>
    <scope>NUCLEOTIDE SEQUENCE [LARGE SCALE GENOMIC DNA]</scope>
    <source>
        <strain evidence="4">PN_DK_2014</strain>
    </source>
</reference>
<name>A0A0B2V4F9_TOXCA</name>
<dbReference type="PANTHER" id="PTHR11567">
    <property type="entry name" value="ACID PHOSPHATASE-RELATED"/>
    <property type="match status" value="1"/>
</dbReference>
<organism evidence="4 5">
    <name type="scientific">Toxocara canis</name>
    <name type="common">Canine roundworm</name>
    <dbReference type="NCBI Taxonomy" id="6265"/>
    <lineage>
        <taxon>Eukaryota</taxon>
        <taxon>Metazoa</taxon>
        <taxon>Ecdysozoa</taxon>
        <taxon>Nematoda</taxon>
        <taxon>Chromadorea</taxon>
        <taxon>Rhabditida</taxon>
        <taxon>Spirurina</taxon>
        <taxon>Ascaridomorpha</taxon>
        <taxon>Ascaridoidea</taxon>
        <taxon>Toxocaridae</taxon>
        <taxon>Toxocara</taxon>
    </lineage>
</organism>
<evidence type="ECO:0000313" key="4">
    <source>
        <dbReference type="EMBL" id="KHN76337.1"/>
    </source>
</evidence>
<sequence length="420" mass="47668">MLYTIMPFDHLSVVLFIAFISYSLAQYSGTLQSVQILFRHGQRAPTNFLLFPTEDFKLLKGFTIEPGEMTNDGIVQEYQLGQNIRTTYDVFIGKRYVPSKLSVLTGVDNRTVVSASTVLASLFPPQDDQIWKKYFNWQPIAIHTQPILDHVSFGALERCKALLKFVEKSTAYQKIVAEDSKLKSWLTALTGINVSDPILYNRVLDTLMSRANLNQLPPPIWARNGTVQKLLTNKHRRLHSQIIDIFLSQSGGWIFDQFVDAIENRINQNTNHTLLLYSAHDASIQTIGKFLSVPELDTLPSFGAYMALEHHFKDGQNIIELWYHPVLNGSRRLITIPNCTDPCSFETFKKLKPRVSSSSWMFTCQGQPPFCDDDTIVLGAMIGLTILLGILSVLLIFVCCAYRHRLNKLLDPEQQSLLHS</sequence>
<proteinExistence type="inferred from homology"/>
<dbReference type="InterPro" id="IPR033379">
    <property type="entry name" value="Acid_Pase_AS"/>
</dbReference>
<keyword evidence="3" id="KW-0812">Transmembrane</keyword>
<dbReference type="AlphaFoldDB" id="A0A0B2V4F9"/>
<dbReference type="SUPFAM" id="SSF53254">
    <property type="entry name" value="Phosphoglycerate mutase-like"/>
    <property type="match status" value="1"/>
</dbReference>
<dbReference type="InterPro" id="IPR029033">
    <property type="entry name" value="His_PPase_superfam"/>
</dbReference>
<dbReference type="OrthoDB" id="10257284at2759"/>
<evidence type="ECO:0000256" key="1">
    <source>
        <dbReference type="ARBA" id="ARBA00000032"/>
    </source>
</evidence>
<protein>
    <submittedName>
        <fullName evidence="4">Prostatic acid phosphatase</fullName>
    </submittedName>
</protein>
<dbReference type="PANTHER" id="PTHR11567:SF171">
    <property type="entry name" value="ACID PHOSPHATASE FAMILY"/>
    <property type="match status" value="1"/>
</dbReference>
<comment type="similarity">
    <text evidence="2">Belongs to the histidine acid phosphatase family.</text>
</comment>
<dbReference type="GO" id="GO:0003993">
    <property type="term" value="F:acid phosphatase activity"/>
    <property type="evidence" value="ECO:0007669"/>
    <property type="project" value="UniProtKB-EC"/>
</dbReference>
<comment type="catalytic activity">
    <reaction evidence="1">
        <text>a phosphate monoester + H2O = an alcohol + phosphate</text>
        <dbReference type="Rhea" id="RHEA:15017"/>
        <dbReference type="ChEBI" id="CHEBI:15377"/>
        <dbReference type="ChEBI" id="CHEBI:30879"/>
        <dbReference type="ChEBI" id="CHEBI:43474"/>
        <dbReference type="ChEBI" id="CHEBI:67140"/>
        <dbReference type="EC" id="3.1.3.2"/>
    </reaction>
</comment>
<dbReference type="OMA" id="IWFRHGE"/>
<dbReference type="InterPro" id="IPR000560">
    <property type="entry name" value="His_Pase_clade-2"/>
</dbReference>
<gene>
    <name evidence="4" type="primary">ACPP</name>
    <name evidence="4" type="ORF">Tcan_09928</name>
</gene>
<dbReference type="Pfam" id="PF00328">
    <property type="entry name" value="His_Phos_2"/>
    <property type="match status" value="1"/>
</dbReference>
<dbReference type="Proteomes" id="UP000031036">
    <property type="component" value="Unassembled WGS sequence"/>
</dbReference>
<evidence type="ECO:0000256" key="2">
    <source>
        <dbReference type="ARBA" id="ARBA00005375"/>
    </source>
</evidence>